<keyword evidence="3" id="KW-1185">Reference proteome</keyword>
<dbReference type="AlphaFoldDB" id="G0SF76"/>
<evidence type="ECO:0000313" key="3">
    <source>
        <dbReference type="Proteomes" id="UP000008066"/>
    </source>
</evidence>
<organism evidence="3">
    <name type="scientific">Chaetomium thermophilum (strain DSM 1495 / CBS 144.50 / IMI 039719)</name>
    <name type="common">Thermochaetoides thermophila</name>
    <dbReference type="NCBI Taxonomy" id="759272"/>
    <lineage>
        <taxon>Eukaryota</taxon>
        <taxon>Fungi</taxon>
        <taxon>Dikarya</taxon>
        <taxon>Ascomycota</taxon>
        <taxon>Pezizomycotina</taxon>
        <taxon>Sordariomycetes</taxon>
        <taxon>Sordariomycetidae</taxon>
        <taxon>Sordariales</taxon>
        <taxon>Chaetomiaceae</taxon>
        <taxon>Thermochaetoides</taxon>
    </lineage>
</organism>
<evidence type="ECO:0000313" key="2">
    <source>
        <dbReference type="EMBL" id="EGS18092.1"/>
    </source>
</evidence>
<accession>G0SF76</accession>
<reference evidence="2 3" key="1">
    <citation type="journal article" date="2011" name="Cell">
        <title>Insight into structure and assembly of the nuclear pore complex by utilizing the genome of a eukaryotic thermophile.</title>
        <authorList>
            <person name="Amlacher S."/>
            <person name="Sarges P."/>
            <person name="Flemming D."/>
            <person name="van Noort V."/>
            <person name="Kunze R."/>
            <person name="Devos D.P."/>
            <person name="Arumugam M."/>
            <person name="Bork P."/>
            <person name="Hurt E."/>
        </authorList>
    </citation>
    <scope>NUCLEOTIDE SEQUENCE [LARGE SCALE GENOMIC DNA]</scope>
    <source>
        <strain evidence="3">DSM 1495 / CBS 144.50 / IMI 039719</strain>
    </source>
</reference>
<dbReference type="GeneID" id="18260145"/>
<name>G0SF76_CHATD</name>
<protein>
    <submittedName>
        <fullName evidence="2">Uncharacterized protein</fullName>
    </submittedName>
</protein>
<sequence length="88" mass="9505">MKACPSPPPPRGGSPASSLLPSLPPCPNSSGYRKRSDCLPDGSQPDVQDRVSRHGDALLREIVNKIIRQVDTIEKLMETTSSDSETMT</sequence>
<dbReference type="Proteomes" id="UP000008066">
    <property type="component" value="Unassembled WGS sequence"/>
</dbReference>
<feature type="region of interest" description="Disordered" evidence="1">
    <location>
        <begin position="1"/>
        <end position="50"/>
    </location>
</feature>
<evidence type="ECO:0000256" key="1">
    <source>
        <dbReference type="SAM" id="MobiDB-lite"/>
    </source>
</evidence>
<feature type="compositionally biased region" description="Pro residues" evidence="1">
    <location>
        <begin position="1"/>
        <end position="12"/>
    </location>
</feature>
<dbReference type="HOGENOM" id="CLU_2468867_0_0_1"/>
<dbReference type="RefSeq" id="XP_006696423.1">
    <property type="nucleotide sequence ID" value="XM_006696360.1"/>
</dbReference>
<gene>
    <name evidence="2" type="ORF">CTHT_0061070</name>
</gene>
<dbReference type="EMBL" id="GL988046">
    <property type="protein sequence ID" value="EGS18092.1"/>
    <property type="molecule type" value="Genomic_DNA"/>
</dbReference>
<proteinExistence type="predicted"/>
<dbReference type="KEGG" id="cthr:CTHT_0061070"/>